<dbReference type="RefSeq" id="WP_168058200.1">
    <property type="nucleotide sequence ID" value="NZ_VTOW01000001.1"/>
</dbReference>
<dbReference type="InterPro" id="IPR036986">
    <property type="entry name" value="S4_RNA-bd_sf"/>
</dbReference>
<dbReference type="InterPro" id="IPR020103">
    <property type="entry name" value="PsdUridine_synth_cat_dom_sf"/>
</dbReference>
<dbReference type="CDD" id="cd00165">
    <property type="entry name" value="S4"/>
    <property type="match status" value="1"/>
</dbReference>
<dbReference type="GO" id="GO:0000455">
    <property type="term" value="P:enzyme-directed rRNA pseudouridine synthesis"/>
    <property type="evidence" value="ECO:0007669"/>
    <property type="project" value="UniProtKB-ARBA"/>
</dbReference>
<dbReference type="GO" id="GO:0120159">
    <property type="term" value="F:rRNA pseudouridine synthase activity"/>
    <property type="evidence" value="ECO:0007669"/>
    <property type="project" value="UniProtKB-ARBA"/>
</dbReference>
<dbReference type="GO" id="GO:0003723">
    <property type="term" value="F:RNA binding"/>
    <property type="evidence" value="ECO:0007669"/>
    <property type="project" value="UniProtKB-KW"/>
</dbReference>
<dbReference type="PROSITE" id="PS01129">
    <property type="entry name" value="PSI_RLU"/>
    <property type="match status" value="1"/>
</dbReference>
<keyword evidence="4" id="KW-0694">RNA-binding</keyword>
<comment type="function">
    <text evidence="5">Responsible for synthesis of pseudouridine from uracil.</text>
</comment>
<dbReference type="EMBL" id="VTOW01000001">
    <property type="protein sequence ID" value="NKE69919.1"/>
    <property type="molecule type" value="Genomic_DNA"/>
</dbReference>
<keyword evidence="9" id="KW-1185">Reference proteome</keyword>
<sequence>MSFSPPPSLVVSSQTPPERIDLYLIRRGISLSRSRIQKLIEEGQILVNGHPIRASYRVREGDRIDLQIPPPAPLELIPEEVPLDVLYEDDVLLVINKEAGMVVHPAPGHDRGTLVHALLHHCRALPGIGGRERPGIVHRLDKETSGVLVVAKTDQAHQRLSKQFKQHTIDRRYLTIVSGKVAKNSGKIQLSIGRDRIDRKKISARTARPREAETHYAVRERFRIATLLEVYPQTGRTHQIRVHMAHLGHPVVGDKIYGGRTARMFEINVERQMLHAERLGFVHPTTGEPMIFTASMPADMQALLLALRAEKESQGASSTGMSGAGGKGRRGAGG</sequence>
<gene>
    <name evidence="8" type="ORF">MNODULE_04065</name>
</gene>
<dbReference type="PANTHER" id="PTHR21600:SF44">
    <property type="entry name" value="RIBOSOMAL LARGE SUBUNIT PSEUDOURIDINE SYNTHASE D"/>
    <property type="match status" value="1"/>
</dbReference>
<reference evidence="8 9" key="1">
    <citation type="journal article" date="2020" name="Nature">
        <title>Bacterial chemolithoautotrophy via manganese oxidation.</title>
        <authorList>
            <person name="Yu H."/>
            <person name="Leadbetter J.R."/>
        </authorList>
    </citation>
    <scope>NUCLEOTIDE SEQUENCE [LARGE SCALE GENOMIC DNA]</scope>
    <source>
        <strain evidence="8 9">Mn-1</strain>
    </source>
</reference>
<evidence type="ECO:0000256" key="4">
    <source>
        <dbReference type="PROSITE-ProRule" id="PRU00182"/>
    </source>
</evidence>
<dbReference type="Gene3D" id="3.30.2350.10">
    <property type="entry name" value="Pseudouridine synthase"/>
    <property type="match status" value="1"/>
</dbReference>
<comment type="caution">
    <text evidence="8">The sequence shown here is derived from an EMBL/GenBank/DDBJ whole genome shotgun (WGS) entry which is preliminary data.</text>
</comment>
<dbReference type="InterPro" id="IPR006224">
    <property type="entry name" value="PsdUridine_synth_RluA-like_CS"/>
</dbReference>
<comment type="similarity">
    <text evidence="1 5">Belongs to the pseudouridine synthase RluA family.</text>
</comment>
<dbReference type="Gene3D" id="3.10.290.10">
    <property type="entry name" value="RNA-binding S4 domain"/>
    <property type="match status" value="1"/>
</dbReference>
<dbReference type="NCBIfam" id="TIGR00005">
    <property type="entry name" value="rluA_subfam"/>
    <property type="match status" value="1"/>
</dbReference>
<evidence type="ECO:0000256" key="2">
    <source>
        <dbReference type="ARBA" id="ARBA00023235"/>
    </source>
</evidence>
<dbReference type="PANTHER" id="PTHR21600">
    <property type="entry name" value="MITOCHONDRIAL RNA PSEUDOURIDINE SYNTHASE"/>
    <property type="match status" value="1"/>
</dbReference>
<dbReference type="SUPFAM" id="SSF55120">
    <property type="entry name" value="Pseudouridine synthase"/>
    <property type="match status" value="1"/>
</dbReference>
<evidence type="ECO:0000313" key="9">
    <source>
        <dbReference type="Proteomes" id="UP000534783"/>
    </source>
</evidence>
<protein>
    <recommendedName>
        <fullName evidence="5">Pseudouridine synthase</fullName>
        <ecNumber evidence="5">5.4.99.-</ecNumber>
    </recommendedName>
</protein>
<dbReference type="InterPro" id="IPR050188">
    <property type="entry name" value="RluA_PseudoU_synthase"/>
</dbReference>
<evidence type="ECO:0000256" key="1">
    <source>
        <dbReference type="ARBA" id="ARBA00010876"/>
    </source>
</evidence>
<dbReference type="SMART" id="SM00363">
    <property type="entry name" value="S4"/>
    <property type="match status" value="1"/>
</dbReference>
<feature type="active site" evidence="3">
    <location>
        <position position="141"/>
    </location>
</feature>
<dbReference type="PROSITE" id="PS50889">
    <property type="entry name" value="S4"/>
    <property type="match status" value="1"/>
</dbReference>
<evidence type="ECO:0000256" key="5">
    <source>
        <dbReference type="RuleBase" id="RU362028"/>
    </source>
</evidence>
<dbReference type="EC" id="5.4.99.-" evidence="5"/>
<accession>A0A7X6DMQ1</accession>
<dbReference type="Pfam" id="PF01479">
    <property type="entry name" value="S4"/>
    <property type="match status" value="1"/>
</dbReference>
<proteinExistence type="inferred from homology"/>
<evidence type="ECO:0000256" key="3">
    <source>
        <dbReference type="PIRSR" id="PIRSR606225-1"/>
    </source>
</evidence>
<comment type="catalytic activity">
    <reaction evidence="5">
        <text>a uridine in RNA = a pseudouridine in RNA</text>
        <dbReference type="Rhea" id="RHEA:48348"/>
        <dbReference type="Rhea" id="RHEA-COMP:12068"/>
        <dbReference type="Rhea" id="RHEA-COMP:12069"/>
        <dbReference type="ChEBI" id="CHEBI:65314"/>
        <dbReference type="ChEBI" id="CHEBI:65315"/>
    </reaction>
</comment>
<evidence type="ECO:0000256" key="6">
    <source>
        <dbReference type="SAM" id="MobiDB-lite"/>
    </source>
</evidence>
<organism evidence="8 9">
    <name type="scientific">Candidatus Manganitrophus noduliformans</name>
    <dbReference type="NCBI Taxonomy" id="2606439"/>
    <lineage>
        <taxon>Bacteria</taxon>
        <taxon>Pseudomonadati</taxon>
        <taxon>Nitrospirota</taxon>
        <taxon>Nitrospiria</taxon>
        <taxon>Candidatus Troglogloeales</taxon>
        <taxon>Candidatus Manganitrophaceae</taxon>
        <taxon>Candidatus Manganitrophus</taxon>
    </lineage>
</organism>
<evidence type="ECO:0000259" key="7">
    <source>
        <dbReference type="SMART" id="SM00363"/>
    </source>
</evidence>
<evidence type="ECO:0000313" key="8">
    <source>
        <dbReference type="EMBL" id="NKE69919.1"/>
    </source>
</evidence>
<dbReference type="Pfam" id="PF00849">
    <property type="entry name" value="PseudoU_synth_2"/>
    <property type="match status" value="1"/>
</dbReference>
<dbReference type="InterPro" id="IPR006225">
    <property type="entry name" value="PsdUridine_synth_RluC/D"/>
</dbReference>
<dbReference type="Proteomes" id="UP000534783">
    <property type="component" value="Unassembled WGS sequence"/>
</dbReference>
<feature type="region of interest" description="Disordered" evidence="6">
    <location>
        <begin position="314"/>
        <end position="334"/>
    </location>
</feature>
<dbReference type="CDD" id="cd02869">
    <property type="entry name" value="PseudoU_synth_RluA_like"/>
    <property type="match status" value="1"/>
</dbReference>
<dbReference type="SUPFAM" id="SSF55174">
    <property type="entry name" value="Alpha-L RNA-binding motif"/>
    <property type="match status" value="1"/>
</dbReference>
<feature type="domain" description="RNA-binding S4" evidence="7">
    <location>
        <begin position="18"/>
        <end position="75"/>
    </location>
</feature>
<dbReference type="InterPro" id="IPR006145">
    <property type="entry name" value="PsdUridine_synth_RsuA/RluA"/>
</dbReference>
<keyword evidence="2 5" id="KW-0413">Isomerase</keyword>
<name>A0A7X6DMQ1_9BACT</name>
<dbReference type="InterPro" id="IPR002942">
    <property type="entry name" value="S4_RNA-bd"/>
</dbReference>
<dbReference type="AlphaFoldDB" id="A0A7X6DMQ1"/>